<reference evidence="1" key="1">
    <citation type="journal article" date="2019" name="bioRxiv">
        <title>The Genome of the Zebra Mussel, Dreissena polymorpha: A Resource for Invasive Species Research.</title>
        <authorList>
            <person name="McCartney M.A."/>
            <person name="Auch B."/>
            <person name="Kono T."/>
            <person name="Mallez S."/>
            <person name="Zhang Y."/>
            <person name="Obille A."/>
            <person name="Becker A."/>
            <person name="Abrahante J.E."/>
            <person name="Garbe J."/>
            <person name="Badalamenti J.P."/>
            <person name="Herman A."/>
            <person name="Mangelson H."/>
            <person name="Liachko I."/>
            <person name="Sullivan S."/>
            <person name="Sone E.D."/>
            <person name="Koren S."/>
            <person name="Silverstein K.A.T."/>
            <person name="Beckman K.B."/>
            <person name="Gohl D.M."/>
        </authorList>
    </citation>
    <scope>NUCLEOTIDE SEQUENCE</scope>
    <source>
        <strain evidence="1">Duluth1</strain>
        <tissue evidence="1">Whole animal</tissue>
    </source>
</reference>
<keyword evidence="2" id="KW-1185">Reference proteome</keyword>
<accession>A0A9D4JUG7</accession>
<comment type="caution">
    <text evidence="1">The sequence shown here is derived from an EMBL/GenBank/DDBJ whole genome shotgun (WGS) entry which is preliminary data.</text>
</comment>
<evidence type="ECO:0000313" key="2">
    <source>
        <dbReference type="Proteomes" id="UP000828390"/>
    </source>
</evidence>
<proteinExistence type="predicted"/>
<dbReference type="Proteomes" id="UP000828390">
    <property type="component" value="Unassembled WGS sequence"/>
</dbReference>
<protein>
    <submittedName>
        <fullName evidence="1">Uncharacterized protein</fullName>
    </submittedName>
</protein>
<dbReference type="EMBL" id="JAIWYP010000005">
    <property type="protein sequence ID" value="KAH3820983.1"/>
    <property type="molecule type" value="Genomic_DNA"/>
</dbReference>
<dbReference type="AlphaFoldDB" id="A0A9D4JUG7"/>
<sequence>MSKELTLVLAERGSGGGDCAAHRPMEETGDERKFHDLEAPHDRVLLREADE</sequence>
<evidence type="ECO:0000313" key="1">
    <source>
        <dbReference type="EMBL" id="KAH3820983.1"/>
    </source>
</evidence>
<name>A0A9D4JUG7_DREPO</name>
<organism evidence="1 2">
    <name type="scientific">Dreissena polymorpha</name>
    <name type="common">Zebra mussel</name>
    <name type="synonym">Mytilus polymorpha</name>
    <dbReference type="NCBI Taxonomy" id="45954"/>
    <lineage>
        <taxon>Eukaryota</taxon>
        <taxon>Metazoa</taxon>
        <taxon>Spiralia</taxon>
        <taxon>Lophotrochozoa</taxon>
        <taxon>Mollusca</taxon>
        <taxon>Bivalvia</taxon>
        <taxon>Autobranchia</taxon>
        <taxon>Heteroconchia</taxon>
        <taxon>Euheterodonta</taxon>
        <taxon>Imparidentia</taxon>
        <taxon>Neoheterodontei</taxon>
        <taxon>Myida</taxon>
        <taxon>Dreissenoidea</taxon>
        <taxon>Dreissenidae</taxon>
        <taxon>Dreissena</taxon>
    </lineage>
</organism>
<reference evidence="1" key="2">
    <citation type="submission" date="2020-11" db="EMBL/GenBank/DDBJ databases">
        <authorList>
            <person name="McCartney M.A."/>
            <person name="Auch B."/>
            <person name="Kono T."/>
            <person name="Mallez S."/>
            <person name="Becker A."/>
            <person name="Gohl D.M."/>
            <person name="Silverstein K.A.T."/>
            <person name="Koren S."/>
            <person name="Bechman K.B."/>
            <person name="Herman A."/>
            <person name="Abrahante J.E."/>
            <person name="Garbe J."/>
        </authorList>
    </citation>
    <scope>NUCLEOTIDE SEQUENCE</scope>
    <source>
        <strain evidence="1">Duluth1</strain>
        <tissue evidence="1">Whole animal</tissue>
    </source>
</reference>
<gene>
    <name evidence="1" type="ORF">DPMN_122736</name>
</gene>